<dbReference type="RefSeq" id="WP_231967815.1">
    <property type="nucleotide sequence ID" value="NZ_LT838272.1"/>
</dbReference>
<reference evidence="1 2" key="1">
    <citation type="submission" date="2017-04" db="EMBL/GenBank/DDBJ databases">
        <authorList>
            <person name="Afonso C.L."/>
            <person name="Miller P.J."/>
            <person name="Scott M.A."/>
            <person name="Spackman E."/>
            <person name="Goraichik I."/>
            <person name="Dimitrov K.M."/>
            <person name="Suarez D.L."/>
            <person name="Swayne D.E."/>
        </authorList>
    </citation>
    <scope>NUCLEOTIDE SEQUENCE [LARGE SCALE GENOMIC DNA]</scope>
    <source>
        <strain evidence="1 2">ToBE</strain>
    </source>
</reference>
<dbReference type="InterPro" id="IPR014846">
    <property type="entry name" value="DUF1786_pyruvate_format-lyase"/>
</dbReference>
<dbReference type="EMBL" id="LT838272">
    <property type="protein sequence ID" value="SMB99530.1"/>
    <property type="molecule type" value="Genomic_DNA"/>
</dbReference>
<proteinExistence type="predicted"/>
<keyword evidence="2" id="KW-1185">Reference proteome</keyword>
<evidence type="ECO:0000313" key="1">
    <source>
        <dbReference type="EMBL" id="SMB99530.1"/>
    </source>
</evidence>
<sequence>MYREIRSEVLMSRPVLAIDIGGGTQDIFLYTPGLPVEGCVQLVLPSPTVIAARQVKEATARRKPLWLRGSIMGGGAVVEALRSHLEQGLPVYAEPQAAKTVHNNLEVVLSLGIRVGEKPPGEADVVETRDLDIMRLNTLLKAYKVELPPLVLVAAQDHGEAPPGVSNRAFRFQYWRDFVEAGGHIQELLYREPPSYFTRLVAIRDSAPAGYEVLVMDTCAAAIWGALADPQVKEWAKEGVTVLNMGNQHTVGVLLKGQRVWGLFEHHTALVDKDKLARLVKGLQEGQLTHEEVFADGGHGCFIDPHFQPREPYLRVAVIGPQRERARGLGYYEAVPYGNMMLAGCFGLCLAFLAKEEAQNEVCG</sequence>
<protein>
    <submittedName>
        <fullName evidence="1">Uncharacterized protein, DUF1786 family</fullName>
    </submittedName>
</protein>
<evidence type="ECO:0000313" key="2">
    <source>
        <dbReference type="Proteomes" id="UP000192569"/>
    </source>
</evidence>
<gene>
    <name evidence="1" type="ORF">SAMN00808754_2945</name>
</gene>
<dbReference type="STRING" id="698762.SAMN00808754_2945"/>
<accession>A0A1W1W228</accession>
<dbReference type="AlphaFoldDB" id="A0A1W1W228"/>
<dbReference type="Pfam" id="PF08735">
    <property type="entry name" value="DUF1786"/>
    <property type="match status" value="1"/>
</dbReference>
<organism evidence="1 2">
    <name type="scientific">Thermanaeromonas toyohensis ToBE</name>
    <dbReference type="NCBI Taxonomy" id="698762"/>
    <lineage>
        <taxon>Bacteria</taxon>
        <taxon>Bacillati</taxon>
        <taxon>Bacillota</taxon>
        <taxon>Clostridia</taxon>
        <taxon>Neomoorellales</taxon>
        <taxon>Neomoorellaceae</taxon>
        <taxon>Thermanaeromonas</taxon>
    </lineage>
</organism>
<name>A0A1W1W228_9FIRM</name>
<dbReference type="Proteomes" id="UP000192569">
    <property type="component" value="Chromosome I"/>
</dbReference>